<organism evidence="7">
    <name type="scientific">Woronichinia naegeliana WA131</name>
    <dbReference type="NCBI Taxonomy" id="2824559"/>
    <lineage>
        <taxon>Bacteria</taxon>
        <taxon>Bacillati</taxon>
        <taxon>Cyanobacteriota</taxon>
        <taxon>Cyanophyceae</taxon>
        <taxon>Synechococcales</taxon>
        <taxon>Coelosphaeriaceae</taxon>
        <taxon>Woronichinia</taxon>
    </lineage>
</organism>
<dbReference type="KEGG" id="wna:KA717_31335"/>
<evidence type="ECO:0000256" key="3">
    <source>
        <dbReference type="ARBA" id="ARBA00022989"/>
    </source>
</evidence>
<evidence type="ECO:0000256" key="5">
    <source>
        <dbReference type="SAM" id="Phobius"/>
    </source>
</evidence>
<comment type="subcellular location">
    <subcellularLocation>
        <location evidence="1">Membrane</location>
        <topology evidence="1">Multi-pass membrane protein</topology>
    </subcellularLocation>
</comment>
<evidence type="ECO:0000256" key="1">
    <source>
        <dbReference type="ARBA" id="ARBA00004141"/>
    </source>
</evidence>
<feature type="transmembrane region" description="Helical" evidence="5">
    <location>
        <begin position="411"/>
        <end position="440"/>
    </location>
</feature>
<evidence type="ECO:0000256" key="2">
    <source>
        <dbReference type="ARBA" id="ARBA00022692"/>
    </source>
</evidence>
<name>A0A977PV07_9CYAN</name>
<accession>A0A977PV07</accession>
<feature type="transmembrane region" description="Helical" evidence="5">
    <location>
        <begin position="115"/>
        <end position="133"/>
    </location>
</feature>
<feature type="transmembrane region" description="Helical" evidence="5">
    <location>
        <begin position="525"/>
        <end position="547"/>
    </location>
</feature>
<feature type="transmembrane region" description="Helical" evidence="5">
    <location>
        <begin position="501"/>
        <end position="519"/>
    </location>
</feature>
<dbReference type="InterPro" id="IPR049453">
    <property type="entry name" value="Memb_transporter_dom"/>
</dbReference>
<dbReference type="GO" id="GO:0016020">
    <property type="term" value="C:membrane"/>
    <property type="evidence" value="ECO:0007669"/>
    <property type="project" value="UniProtKB-SubCell"/>
</dbReference>
<reference evidence="7" key="1">
    <citation type="submission" date="2021-04" db="EMBL/GenBank/DDBJ databases">
        <title>Genome sequence of Woronichinia naegeliana from Washington state freshwater lake bloom.</title>
        <authorList>
            <person name="Dreher T.W."/>
        </authorList>
    </citation>
    <scope>NUCLEOTIDE SEQUENCE</scope>
    <source>
        <strain evidence="7">WA131</strain>
    </source>
</reference>
<sequence>MLIKRFAFLLRPGGKIEITRGIRTLMAMAIPSLLGLVLHEQQDWLTITLFAQIMMLADVGGLYAQRAKTLIGTTVGVFLALFLGTLVSGSLGWTLLLVSIGLFLAGYLTVYGENGGAAGVVLGFTLLLAISLPQGGLDTALMRSLLGLMGGLWSIFLALFIWPFQPNYPLRKVVAQNFQGIAQHLQRVSTVKLDREQNDQSFVQVRQLLLKSRETLTYTRLGSWGHNDLRELLIVLIEDSDRIMTTLTAMREIVTLHSLPQLATVEILLEDVLKQVALICEDIAQLILGKQKKPDCDRLQLLIKALQQQLQQQTLTQDVDDYTSWITVEQLNIWLEKLQSQLQLTVQTTQELQLGDSHKQPIGNREKIAKILSRHKSEIKALGISSKQPWWEPLKENFSIESPLFRHALRLSIGAVLGILIYTLLPIRQGFWIGLTLLFVLKPDFSLTFQRFFSRILGTILGVGAVYIILVTVQDPLWLEMIGIISMAIAISLIRFHYSLAVFFITAFALILHQISGQTSGSLGITDRIVCTLIGGILAFSLSFGLLRQKEEWRFSTVAITALNKVNLYFQAVMTAFLDKTVYQVEELHQRRNKARIANTCLQTALERLMDDPSTPFVKIEPAITLANYIPRLGRGVTILLTQLEQYRGSEAHPNIALFTQQVTEALTMLSQSLQNNQKPLPLPALNETVQDIFSHLQTLQQARLSEISNHQDSQQLRPYLRDYNIVITELREIVRRIEAIQAAIARFEGDS</sequence>
<feature type="domain" description="Integral membrane bound transporter" evidence="6">
    <location>
        <begin position="418"/>
        <end position="540"/>
    </location>
</feature>
<keyword evidence="3 5" id="KW-1133">Transmembrane helix</keyword>
<evidence type="ECO:0000259" key="6">
    <source>
        <dbReference type="Pfam" id="PF13515"/>
    </source>
</evidence>
<dbReference type="Proteomes" id="UP001065613">
    <property type="component" value="Chromosome"/>
</dbReference>
<feature type="domain" description="Integral membrane bound transporter" evidence="6">
    <location>
        <begin position="30"/>
        <end position="156"/>
    </location>
</feature>
<feature type="transmembrane region" description="Helical" evidence="5">
    <location>
        <begin position="76"/>
        <end position="109"/>
    </location>
</feature>
<feature type="transmembrane region" description="Helical" evidence="5">
    <location>
        <begin position="452"/>
        <end position="471"/>
    </location>
</feature>
<dbReference type="AlphaFoldDB" id="A0A977PV07"/>
<feature type="transmembrane region" description="Helical" evidence="5">
    <location>
        <begin position="21"/>
        <end position="38"/>
    </location>
</feature>
<evidence type="ECO:0000256" key="4">
    <source>
        <dbReference type="ARBA" id="ARBA00023136"/>
    </source>
</evidence>
<keyword evidence="4 5" id="KW-0472">Membrane</keyword>
<feature type="transmembrane region" description="Helical" evidence="5">
    <location>
        <begin position="145"/>
        <end position="164"/>
    </location>
</feature>
<proteinExistence type="predicted"/>
<dbReference type="PANTHER" id="PTHR47804">
    <property type="entry name" value="60S RIBOSOMAL PROTEIN L19"/>
    <property type="match status" value="1"/>
</dbReference>
<protein>
    <submittedName>
        <fullName evidence="7">FUSC family protein</fullName>
    </submittedName>
</protein>
<dbReference type="EMBL" id="CP073041">
    <property type="protein sequence ID" value="UXE60114.1"/>
    <property type="molecule type" value="Genomic_DNA"/>
</dbReference>
<gene>
    <name evidence="7" type="ORF">KA717_31335</name>
</gene>
<evidence type="ECO:0000313" key="7">
    <source>
        <dbReference type="EMBL" id="UXE60114.1"/>
    </source>
</evidence>
<dbReference type="InterPro" id="IPR052430">
    <property type="entry name" value="IVT-Associated"/>
</dbReference>
<feature type="transmembrane region" description="Helical" evidence="5">
    <location>
        <begin position="44"/>
        <end position="64"/>
    </location>
</feature>
<keyword evidence="2 5" id="KW-0812">Transmembrane</keyword>
<dbReference type="Pfam" id="PF13515">
    <property type="entry name" value="FUSC_2"/>
    <property type="match status" value="2"/>
</dbReference>
<dbReference type="PANTHER" id="PTHR47804:SF3">
    <property type="entry name" value="PROTEIN BRE4"/>
    <property type="match status" value="1"/>
</dbReference>